<sequence length="113" mass="12616">IFSSMNILNYLKTLVGLSYENHIILNDIENDVENDSDEVVTSEQRNLDEVEDECTSATVHSDSNSDIDYINQKDESVADLRVKVINGDSHAFVYDALTEMNDTTRTSSSSSGF</sequence>
<organism evidence="1">
    <name type="scientific">Lygus hesperus</name>
    <name type="common">Western plant bug</name>
    <dbReference type="NCBI Taxonomy" id="30085"/>
    <lineage>
        <taxon>Eukaryota</taxon>
        <taxon>Metazoa</taxon>
        <taxon>Ecdysozoa</taxon>
        <taxon>Arthropoda</taxon>
        <taxon>Hexapoda</taxon>
        <taxon>Insecta</taxon>
        <taxon>Pterygota</taxon>
        <taxon>Neoptera</taxon>
        <taxon>Paraneoptera</taxon>
        <taxon>Hemiptera</taxon>
        <taxon>Heteroptera</taxon>
        <taxon>Panheteroptera</taxon>
        <taxon>Cimicomorpha</taxon>
        <taxon>Miridae</taxon>
        <taxon>Mirini</taxon>
        <taxon>Lygus</taxon>
    </lineage>
</organism>
<dbReference type="AlphaFoldDB" id="A0A0A9WHP7"/>
<accession>A0A0A9WHP7</accession>
<feature type="non-terminal residue" evidence="1">
    <location>
        <position position="1"/>
    </location>
</feature>
<reference evidence="1" key="1">
    <citation type="journal article" date="2014" name="PLoS ONE">
        <title>Transcriptome-Based Identification of ABC Transporters in the Western Tarnished Plant Bug Lygus hesperus.</title>
        <authorList>
            <person name="Hull J.J."/>
            <person name="Chaney K."/>
            <person name="Geib S.M."/>
            <person name="Fabrick J.A."/>
            <person name="Brent C.S."/>
            <person name="Walsh D."/>
            <person name="Lavine L.C."/>
        </authorList>
    </citation>
    <scope>NUCLEOTIDE SEQUENCE</scope>
</reference>
<proteinExistence type="predicted"/>
<protein>
    <submittedName>
        <fullName evidence="1">Golgi-specific brefeldin A-resistance guanine nucleotide exchange factor 1</fullName>
    </submittedName>
</protein>
<gene>
    <name evidence="1" type="primary">GBF1_8</name>
    <name evidence="1" type="ORF">CM83_36179</name>
</gene>
<name>A0A0A9WHP7_LYGHE</name>
<reference evidence="1" key="2">
    <citation type="submission" date="2014-07" db="EMBL/GenBank/DDBJ databases">
        <authorList>
            <person name="Hull J."/>
        </authorList>
    </citation>
    <scope>NUCLEOTIDE SEQUENCE</scope>
</reference>
<evidence type="ECO:0000313" key="1">
    <source>
        <dbReference type="EMBL" id="JAG07309.1"/>
    </source>
</evidence>
<dbReference type="EMBL" id="GBHO01036295">
    <property type="protein sequence ID" value="JAG07309.1"/>
    <property type="molecule type" value="Transcribed_RNA"/>
</dbReference>